<dbReference type="RefSeq" id="XP_012893289.1">
    <property type="nucleotide sequence ID" value="XM_013037835.1"/>
</dbReference>
<dbReference type="GeneID" id="106003082"/>
<feature type="compositionally biased region" description="Low complexity" evidence="1">
    <location>
        <begin position="37"/>
        <end position="48"/>
    </location>
</feature>
<feature type="chain" id="PRO_5010295431" evidence="2">
    <location>
        <begin position="21"/>
        <end position="56"/>
    </location>
</feature>
<name>A0A1S3GYE7_DIPOR</name>
<dbReference type="GO" id="GO:0005576">
    <property type="term" value="C:extracellular region"/>
    <property type="evidence" value="ECO:0007669"/>
    <property type="project" value="Ensembl"/>
</dbReference>
<dbReference type="Proteomes" id="UP000081671">
    <property type="component" value="Unplaced"/>
</dbReference>
<dbReference type="Pfam" id="PF15201">
    <property type="entry name" value="Rod_cone_degen"/>
    <property type="match status" value="1"/>
</dbReference>
<evidence type="ECO:0000313" key="4">
    <source>
        <dbReference type="RefSeq" id="XP_012893289.1"/>
    </source>
</evidence>
<dbReference type="PANTHER" id="PTHR38501">
    <property type="entry name" value="PHOTORECEPTOR DISK COMPONENT PRCD"/>
    <property type="match status" value="1"/>
</dbReference>
<dbReference type="PANTHER" id="PTHR38501:SF1">
    <property type="entry name" value="PHOTORECEPTOR DISK COMPONENT PRCD"/>
    <property type="match status" value="1"/>
</dbReference>
<reference evidence="4" key="1">
    <citation type="submission" date="2025-08" db="UniProtKB">
        <authorList>
            <consortium name="RefSeq"/>
        </authorList>
    </citation>
    <scope>IDENTIFICATION</scope>
    <source>
        <tissue evidence="4">Kidney</tissue>
    </source>
</reference>
<keyword evidence="3" id="KW-1185">Reference proteome</keyword>
<sequence length="56" mass="6244">MCTTLFLLSTLAMLWRRRFANRVEPEPSRADGAVMGSSSDTDLQSSSLGREKEPLK</sequence>
<dbReference type="GO" id="GO:0005794">
    <property type="term" value="C:Golgi apparatus"/>
    <property type="evidence" value="ECO:0007669"/>
    <property type="project" value="Ensembl"/>
</dbReference>
<feature type="region of interest" description="Disordered" evidence="1">
    <location>
        <begin position="25"/>
        <end position="56"/>
    </location>
</feature>
<dbReference type="GO" id="GO:0002046">
    <property type="term" value="F:opsin binding"/>
    <property type="evidence" value="ECO:0007669"/>
    <property type="project" value="Ensembl"/>
</dbReference>
<keyword evidence="2" id="KW-0732">Signal</keyword>
<dbReference type="STRING" id="10020.ENSDORP00000018987"/>
<dbReference type="OrthoDB" id="9609893at2759"/>
<evidence type="ECO:0000256" key="2">
    <source>
        <dbReference type="SAM" id="SignalP"/>
    </source>
</evidence>
<evidence type="ECO:0000313" key="3">
    <source>
        <dbReference type="Proteomes" id="UP000081671"/>
    </source>
</evidence>
<dbReference type="GO" id="GO:0005783">
    <property type="term" value="C:endoplasmic reticulum"/>
    <property type="evidence" value="ECO:0007669"/>
    <property type="project" value="Ensembl"/>
</dbReference>
<dbReference type="GO" id="GO:0042622">
    <property type="term" value="C:photoreceptor outer segment membrane"/>
    <property type="evidence" value="ECO:0007669"/>
    <property type="project" value="Ensembl"/>
</dbReference>
<dbReference type="CTD" id="768206"/>
<protein>
    <submittedName>
        <fullName evidence="4">Progressive rod-cone degeneration protein</fullName>
    </submittedName>
</protein>
<dbReference type="AlphaFoldDB" id="A0A1S3GYE7"/>
<dbReference type="FunCoup" id="A0A1S3GYE7">
    <property type="interactions" value="11"/>
</dbReference>
<organism evidence="3 4">
    <name type="scientific">Dipodomys ordii</name>
    <name type="common">Ord's kangaroo rat</name>
    <dbReference type="NCBI Taxonomy" id="10020"/>
    <lineage>
        <taxon>Eukaryota</taxon>
        <taxon>Metazoa</taxon>
        <taxon>Chordata</taxon>
        <taxon>Craniata</taxon>
        <taxon>Vertebrata</taxon>
        <taxon>Euteleostomi</taxon>
        <taxon>Mammalia</taxon>
        <taxon>Eutheria</taxon>
        <taxon>Euarchontoglires</taxon>
        <taxon>Glires</taxon>
        <taxon>Rodentia</taxon>
        <taxon>Castorimorpha</taxon>
        <taxon>Heteromyidae</taxon>
        <taxon>Dipodomyinae</taxon>
        <taxon>Dipodomys</taxon>
    </lineage>
</organism>
<feature type="signal peptide" evidence="2">
    <location>
        <begin position="1"/>
        <end position="20"/>
    </location>
</feature>
<accession>A0A1S3GYE7</accession>
<dbReference type="InterPro" id="IPR027937">
    <property type="entry name" value="PRCD"/>
</dbReference>
<gene>
    <name evidence="4" type="primary">Prcd</name>
</gene>
<dbReference type="OMA" id="CRRRFAN"/>
<dbReference type="InParanoid" id="A0A1S3GYE7"/>
<evidence type="ECO:0000256" key="1">
    <source>
        <dbReference type="SAM" id="MobiDB-lite"/>
    </source>
</evidence>
<dbReference type="KEGG" id="dord:106003082"/>
<proteinExistence type="predicted"/>